<protein>
    <submittedName>
        <fullName evidence="1">Unannotated protein</fullName>
    </submittedName>
</protein>
<proteinExistence type="predicted"/>
<dbReference type="EMBL" id="CAEZXG010000025">
    <property type="protein sequence ID" value="CAB4678868.1"/>
    <property type="molecule type" value="Genomic_DNA"/>
</dbReference>
<dbReference type="SUPFAM" id="SSF53474">
    <property type="entry name" value="alpha/beta-Hydrolases"/>
    <property type="match status" value="1"/>
</dbReference>
<name>A0A6J6N0X5_9ZZZZ</name>
<evidence type="ECO:0000313" key="1">
    <source>
        <dbReference type="EMBL" id="CAB4678868.1"/>
    </source>
</evidence>
<dbReference type="InterPro" id="IPR029058">
    <property type="entry name" value="AB_hydrolase_fold"/>
</dbReference>
<gene>
    <name evidence="1" type="ORF">UFOPK2359_00553</name>
    <name evidence="2" type="ORF">UFOPK3167_00621</name>
</gene>
<evidence type="ECO:0000313" key="2">
    <source>
        <dbReference type="EMBL" id="CAB4826053.1"/>
    </source>
</evidence>
<dbReference type="EMBL" id="CAFABF010000022">
    <property type="protein sequence ID" value="CAB4826053.1"/>
    <property type="molecule type" value="Genomic_DNA"/>
</dbReference>
<dbReference type="AlphaFoldDB" id="A0A6J6N0X5"/>
<sequence>MKLSSTKVRFVGFVSAAALITGVLVSIPVAANAAPACDGKSPVQSCAGVTSDGAPYSMMVPANFNGTVALYSHGYRYNVDIPAGIPIVGGYKITNTPEPVPGGNMTVAGYLFSQGVAIIGSGFARQGWNLDSALATNVELIDTFKKQFPTTKKVVAWGSSLGGAITQALAETHPELVSAVAPMCMADTSVNAELTMAGDFLWGVKTLFDPTIKGGNYSAGAAGNGEAITDIVKVLTVMGQLQAGVSSGAWPTTSSATGKALAAGGVPSRSALLLLGLMAGLPTQSAHFDSLSGPAGALKLTFPLAVSPALAILENGTNAAILAILATQDVELQAGGAIFDNTKTDYSARIVNEKVIYNAALSGNTVINALLGALSAANPGAPRAVGNAAAIAKMNALQHNTGKINVPTILMVGVADPITPAGASQLVVDKYAEQYAAEKVAAFKAAKVNGFVPVRNKLLMLWNQTSGKGYTTFDSTTGSPITSTPAAQGTNHCNFTTSQLLMVAKTLVSAGQTGELPRGGALVTAVRKAGSLAIDPLFRAPLLKYYNEQS</sequence>
<dbReference type="Gene3D" id="3.40.50.1820">
    <property type="entry name" value="alpha/beta hydrolase"/>
    <property type="match status" value="1"/>
</dbReference>
<organism evidence="1">
    <name type="scientific">freshwater metagenome</name>
    <dbReference type="NCBI Taxonomy" id="449393"/>
    <lineage>
        <taxon>unclassified sequences</taxon>
        <taxon>metagenomes</taxon>
        <taxon>ecological metagenomes</taxon>
    </lineage>
</organism>
<accession>A0A6J6N0X5</accession>
<reference evidence="1" key="1">
    <citation type="submission" date="2020-05" db="EMBL/GenBank/DDBJ databases">
        <authorList>
            <person name="Chiriac C."/>
            <person name="Salcher M."/>
            <person name="Ghai R."/>
            <person name="Kavagutti S V."/>
        </authorList>
    </citation>
    <scope>NUCLEOTIDE SEQUENCE</scope>
</reference>